<name>A0A8J1L1R4_XENLA</name>
<evidence type="ECO:0000313" key="3">
    <source>
        <dbReference type="Proteomes" id="UP000186698"/>
    </source>
</evidence>
<dbReference type="InterPro" id="IPR003599">
    <property type="entry name" value="Ig_sub"/>
</dbReference>
<dbReference type="AlphaFoldDB" id="A0A8J1L1R4"/>
<dbReference type="RefSeq" id="XP_041422948.1">
    <property type="nucleotide sequence ID" value="XM_041567014.1"/>
</dbReference>
<dbReference type="Gene3D" id="2.60.40.10">
    <property type="entry name" value="Immunoglobulins"/>
    <property type="match status" value="1"/>
</dbReference>
<feature type="transmembrane region" description="Helical" evidence="1">
    <location>
        <begin position="21"/>
        <end position="41"/>
    </location>
</feature>
<dbReference type="OrthoDB" id="9905979at2759"/>
<sequence length="892" mass="101551">MAIYGKNNFYNNRKRQDQNTSWKPLIIGCVIPIVVMTIVAIQCISNDLHLEIKDLAKRTRREEIMSQEENISDLKWDSMDSVVESEVKGELCVGSEKGPVLTCCVKVQFSKGDELDVNVTVGPRGKYQWMKGFYMHNNEYRAMECNIEEKVFWTMFIKGHQPIKVNSSPEIGETPLTKQGSLQPLNIYDVRSWIKYVEPEKIQENNISSDDISNREWQIQISREFASVKLGLIFTEVEIVFPNVNVWPKKINVQEGHNIRLSCNVQLQLPYGSTMSWSKGNDFRGSVSYGSQVVIHKGIVGKVEWSKQNFTYSLTNLKVSDQGEYQCCINIVNQERCSQVKIVVNPHPANITCVNKSFIPSSPFQINYFHSKPLLMNGQFMTIMWHFNLSNWKISSRFPQCSKYLINMEQGMENCFGKMSKNITRSKRDLIEKVLGGIGTLGTITNSMGISSLQKNLENVGLLDSKAMYVKRGLNQILNNMIVKTASVFGPSVLHLQDITIGLLNSENAAQVSRICMEIQMEYSTDFKVIAQALQGGISPLGIRNSLPKEYKIALNHVDLWVNKWIGCKNSECLGTSLIPIAGEEVPLYSMSVLGIPISQSQLLYYNLQFNDFIVNSTAENPVQVDLSACLRFNSKVLCLPHQLRPIYHSCFHNHSTCTARIEDMKSPFELVTPLQETKVCLQVMAKTELVKVYFSTCTEIAELERGLYCIDKSPLGILLQGILVNIPQILTTDIASNPFQFNISLTNEFPWLEWAKQIQKDEGLLHMLEKRLQKTEIIFQHEQGKLKEIEHEYSEMSGSSWWRKMTKSVNMWSKTSVGTAVGNILIHPLVILLLIILFCIGLQMFVMCKTRYMYNHLKEVIEQSGIIFKQMVYRKAEPPCLLAKTADSCQV</sequence>
<evidence type="ECO:0000313" key="4">
    <source>
        <dbReference type="RefSeq" id="XP_041422948.1"/>
    </source>
</evidence>
<dbReference type="PROSITE" id="PS50835">
    <property type="entry name" value="IG_LIKE"/>
    <property type="match status" value="1"/>
</dbReference>
<feature type="transmembrane region" description="Helical" evidence="1">
    <location>
        <begin position="825"/>
        <end position="849"/>
    </location>
</feature>
<keyword evidence="1" id="KW-0472">Membrane</keyword>
<accession>A0A8J1L1R4</accession>
<keyword evidence="1" id="KW-1133">Transmembrane helix</keyword>
<reference evidence="4" key="1">
    <citation type="submission" date="2025-08" db="UniProtKB">
        <authorList>
            <consortium name="RefSeq"/>
        </authorList>
    </citation>
    <scope>IDENTIFICATION</scope>
    <source>
        <strain evidence="4">J_2021</strain>
        <tissue evidence="4">Erythrocytes</tissue>
    </source>
</reference>
<protein>
    <submittedName>
        <fullName evidence="4">Uncharacterized protein LOC121394845</fullName>
    </submittedName>
</protein>
<dbReference type="Proteomes" id="UP000186698">
    <property type="component" value="Chromosome 6L"/>
</dbReference>
<dbReference type="InterPro" id="IPR007110">
    <property type="entry name" value="Ig-like_dom"/>
</dbReference>
<dbReference type="InterPro" id="IPR013106">
    <property type="entry name" value="Ig_V-set"/>
</dbReference>
<dbReference type="InterPro" id="IPR036179">
    <property type="entry name" value="Ig-like_dom_sf"/>
</dbReference>
<keyword evidence="3" id="KW-1185">Reference proteome</keyword>
<dbReference type="Pfam" id="PF07686">
    <property type="entry name" value="V-set"/>
    <property type="match status" value="1"/>
</dbReference>
<keyword evidence="1" id="KW-0812">Transmembrane</keyword>
<dbReference type="InterPro" id="IPR013783">
    <property type="entry name" value="Ig-like_fold"/>
</dbReference>
<gene>
    <name evidence="4" type="primary">LOC121394845</name>
</gene>
<evidence type="ECO:0000256" key="1">
    <source>
        <dbReference type="SAM" id="Phobius"/>
    </source>
</evidence>
<proteinExistence type="predicted"/>
<dbReference type="GeneID" id="121394845"/>
<dbReference type="SMART" id="SM00409">
    <property type="entry name" value="IG"/>
    <property type="match status" value="1"/>
</dbReference>
<dbReference type="KEGG" id="xla:121394845"/>
<organism evidence="3 4">
    <name type="scientific">Xenopus laevis</name>
    <name type="common">African clawed frog</name>
    <dbReference type="NCBI Taxonomy" id="8355"/>
    <lineage>
        <taxon>Eukaryota</taxon>
        <taxon>Metazoa</taxon>
        <taxon>Chordata</taxon>
        <taxon>Craniata</taxon>
        <taxon>Vertebrata</taxon>
        <taxon>Euteleostomi</taxon>
        <taxon>Amphibia</taxon>
        <taxon>Batrachia</taxon>
        <taxon>Anura</taxon>
        <taxon>Pipoidea</taxon>
        <taxon>Pipidae</taxon>
        <taxon>Xenopodinae</taxon>
        <taxon>Xenopus</taxon>
        <taxon>Xenopus</taxon>
    </lineage>
</organism>
<dbReference type="SUPFAM" id="SSF48726">
    <property type="entry name" value="Immunoglobulin"/>
    <property type="match status" value="1"/>
</dbReference>
<feature type="domain" description="Ig-like" evidence="2">
    <location>
        <begin position="242"/>
        <end position="338"/>
    </location>
</feature>
<evidence type="ECO:0000259" key="2">
    <source>
        <dbReference type="PROSITE" id="PS50835"/>
    </source>
</evidence>